<proteinExistence type="predicted"/>
<name>V2XMZ5_MONRO</name>
<organism evidence="1 2">
    <name type="scientific">Moniliophthora roreri (strain MCA 2997)</name>
    <name type="common">Cocoa frosty pod rot fungus</name>
    <name type="synonym">Crinipellis roreri</name>
    <dbReference type="NCBI Taxonomy" id="1381753"/>
    <lineage>
        <taxon>Eukaryota</taxon>
        <taxon>Fungi</taxon>
        <taxon>Dikarya</taxon>
        <taxon>Basidiomycota</taxon>
        <taxon>Agaricomycotina</taxon>
        <taxon>Agaricomycetes</taxon>
        <taxon>Agaricomycetidae</taxon>
        <taxon>Agaricales</taxon>
        <taxon>Marasmiineae</taxon>
        <taxon>Marasmiaceae</taxon>
        <taxon>Moniliophthora</taxon>
    </lineage>
</organism>
<protein>
    <submittedName>
        <fullName evidence="1">Uncharacterized protein</fullName>
    </submittedName>
</protein>
<evidence type="ECO:0000313" key="1">
    <source>
        <dbReference type="EMBL" id="ESK94201.1"/>
    </source>
</evidence>
<dbReference type="KEGG" id="mrr:Moror_8401"/>
<gene>
    <name evidence="1" type="ORF">Moror_8401</name>
</gene>
<sequence>MSLTRQGAITQEAASPLDLQSPYADGANRLETFWAFTDVGSTASNKIGTSFWQALARRFPLHFVSLRATYQAASKGQSYYPRFSDPAKTSVEVRAMRQLQAGLHGHPSHQMIVARISKRTIFLPIYLEFATSQTISIFGTLIPRPLNTDANDESEEHRDSISSSINILEILNLNFFSTFTHYEMTQAPSSRETYDLLSIFGDPFSLAFTRSYSRALQEDFHLRPSTPLALSHRFHQYKVIVDLKLSRQGTHAFRLSENGFETSGTSVHLVYPNICPLGGDMQRSAAYTCHLYKYTRCYAVDCDSGTKVARTPRR</sequence>
<comment type="caution">
    <text evidence="1">The sequence shown here is derived from an EMBL/GenBank/DDBJ whole genome shotgun (WGS) entry which is preliminary data.</text>
</comment>
<dbReference type="HOGENOM" id="CLU_885923_0_0_1"/>
<reference evidence="1 2" key="1">
    <citation type="journal article" date="2014" name="BMC Genomics">
        <title>Genome and secretome analysis of the hemibiotrophic fungal pathogen, Moniliophthora roreri, which causes frosty pod rot disease of cacao: mechanisms of the biotrophic and necrotrophic phases.</title>
        <authorList>
            <person name="Meinhardt L.W."/>
            <person name="Costa G.G.L."/>
            <person name="Thomazella D.P.T."/>
            <person name="Teixeira P.J.P.L."/>
            <person name="Carazzolle M.F."/>
            <person name="Schuster S.C."/>
            <person name="Carlson J.E."/>
            <person name="Guiltinan M.J."/>
            <person name="Mieczkowski P."/>
            <person name="Farmer A."/>
            <person name="Ramaraj T."/>
            <person name="Crozier J."/>
            <person name="Davis R.E."/>
            <person name="Shao J."/>
            <person name="Melnick R.L."/>
            <person name="Pereira G.A.G."/>
            <person name="Bailey B.A."/>
        </authorList>
    </citation>
    <scope>NUCLEOTIDE SEQUENCE [LARGE SCALE GENOMIC DNA]</scope>
    <source>
        <strain evidence="1 2">MCA 2997</strain>
    </source>
</reference>
<dbReference type="EMBL" id="AWSO01000151">
    <property type="protein sequence ID" value="ESK94201.1"/>
    <property type="molecule type" value="Genomic_DNA"/>
</dbReference>
<accession>V2XMZ5</accession>
<evidence type="ECO:0000313" key="2">
    <source>
        <dbReference type="Proteomes" id="UP000017559"/>
    </source>
</evidence>
<dbReference type="AlphaFoldDB" id="V2XMZ5"/>
<dbReference type="Proteomes" id="UP000017559">
    <property type="component" value="Unassembled WGS sequence"/>
</dbReference>
<keyword evidence="2" id="KW-1185">Reference proteome</keyword>